<dbReference type="Proteomes" id="UP000326877">
    <property type="component" value="Unassembled WGS sequence"/>
</dbReference>
<evidence type="ECO:0000313" key="1">
    <source>
        <dbReference type="EMBL" id="KAE8388202.1"/>
    </source>
</evidence>
<dbReference type="AlphaFoldDB" id="A0A5N7C284"/>
<accession>A0A5N7C284</accession>
<dbReference type="EMBL" id="ML735281">
    <property type="protein sequence ID" value="KAE8388202.1"/>
    <property type="molecule type" value="Genomic_DNA"/>
</dbReference>
<dbReference type="OrthoDB" id="4479239at2759"/>
<name>A0A5N7C284_PETAA</name>
<reference evidence="1" key="1">
    <citation type="submission" date="2019-04" db="EMBL/GenBank/DDBJ databases">
        <title>Friends and foes A comparative genomics studyof 23 Aspergillus species from section Flavi.</title>
        <authorList>
            <consortium name="DOE Joint Genome Institute"/>
            <person name="Kjaerbolling I."/>
            <person name="Vesth T."/>
            <person name="Frisvad J.C."/>
            <person name="Nybo J.L."/>
            <person name="Theobald S."/>
            <person name="Kildgaard S."/>
            <person name="Isbrandt T."/>
            <person name="Kuo A."/>
            <person name="Sato A."/>
            <person name="Lyhne E.K."/>
            <person name="Kogle M.E."/>
            <person name="Wiebenga A."/>
            <person name="Kun R.S."/>
            <person name="Lubbers R.J."/>
            <person name="Makela M.R."/>
            <person name="Barry K."/>
            <person name="Chovatia M."/>
            <person name="Clum A."/>
            <person name="Daum C."/>
            <person name="Haridas S."/>
            <person name="He G."/>
            <person name="LaButti K."/>
            <person name="Lipzen A."/>
            <person name="Mondo S."/>
            <person name="Riley R."/>
            <person name="Salamov A."/>
            <person name="Simmons B.A."/>
            <person name="Magnuson J.K."/>
            <person name="Henrissat B."/>
            <person name="Mortensen U.H."/>
            <person name="Larsen T.O."/>
            <person name="Devries R.P."/>
            <person name="Grigoriev I.V."/>
            <person name="Machida M."/>
            <person name="Baker S.E."/>
            <person name="Andersen M.R."/>
        </authorList>
    </citation>
    <scope>NUCLEOTIDE SEQUENCE [LARGE SCALE GENOMIC DNA]</scope>
    <source>
        <strain evidence="1">IBT 14317</strain>
    </source>
</reference>
<sequence>MYHSLGYRSLFLGEFGPFSVDILRRHPQELLCCYSKPYDVNLEYPCHIKRVNWHRPLASVVFLTGSEKPTMALHRRRAFLEFIEILGTSEQVQIFSLSVVVTDHWNMHGWKERLGQRPF</sequence>
<proteinExistence type="predicted"/>
<gene>
    <name evidence="1" type="ORF">BDV23DRAFT_159545</name>
</gene>
<protein>
    <submittedName>
        <fullName evidence="1">Uncharacterized protein</fullName>
    </submittedName>
</protein>
<organism evidence="1">
    <name type="scientific">Petromyces alliaceus</name>
    <name type="common">Aspergillus alliaceus</name>
    <dbReference type="NCBI Taxonomy" id="209559"/>
    <lineage>
        <taxon>Eukaryota</taxon>
        <taxon>Fungi</taxon>
        <taxon>Dikarya</taxon>
        <taxon>Ascomycota</taxon>
        <taxon>Pezizomycotina</taxon>
        <taxon>Eurotiomycetes</taxon>
        <taxon>Eurotiomycetidae</taxon>
        <taxon>Eurotiales</taxon>
        <taxon>Aspergillaceae</taxon>
        <taxon>Aspergillus</taxon>
        <taxon>Aspergillus subgen. Circumdati</taxon>
    </lineage>
</organism>